<proteinExistence type="inferred from homology"/>
<comment type="function">
    <text evidence="8">This protein is part of the stalk that links CF(0) to CF(1). It either transmits conformational changes from CF(0) to CF(1) or is implicated in proton conduction.</text>
</comment>
<organism evidence="9 10">
    <name type="scientific">Streptococcus constellatus subsp. pharyngis SK1060 = CCUG 46377</name>
    <dbReference type="NCBI Taxonomy" id="1035184"/>
    <lineage>
        <taxon>Bacteria</taxon>
        <taxon>Bacillati</taxon>
        <taxon>Bacillota</taxon>
        <taxon>Bacilli</taxon>
        <taxon>Lactobacillales</taxon>
        <taxon>Streptococcaceae</taxon>
        <taxon>Streptococcus</taxon>
        <taxon>Streptococcus anginosus group</taxon>
    </lineage>
</organism>
<comment type="similarity">
    <text evidence="8">Belongs to the ATPase delta chain family.</text>
</comment>
<evidence type="ECO:0000256" key="6">
    <source>
        <dbReference type="ARBA" id="ARBA00023136"/>
    </source>
</evidence>
<dbReference type="NCBIfam" id="NF004401">
    <property type="entry name" value="PRK05758.2-1"/>
    <property type="match status" value="1"/>
</dbReference>
<keyword evidence="5 8" id="KW-0406">Ion transport</keyword>
<protein>
    <recommendedName>
        <fullName evidence="8">ATP synthase subunit delta</fullName>
    </recommendedName>
    <alternativeName>
        <fullName evidence="8">ATP synthase F(1) sector subunit delta</fullName>
    </alternativeName>
    <alternativeName>
        <fullName evidence="8">F-type ATPase subunit delta</fullName>
        <shortName evidence="8">F-ATPase subunit delta</shortName>
    </alternativeName>
</protein>
<dbReference type="EMBL" id="AFUP01000001">
    <property type="protein sequence ID" value="EGV10572.1"/>
    <property type="molecule type" value="Genomic_DNA"/>
</dbReference>
<sequence length="180" mass="20764">MLNGQKRFAVVEKYTTPFVQLVIEKGQQKNVFEQLHQMKDILDDTNLVAFLSHIGVDDTEKEKSLRYFQGSDSLLIDNFIEVIIHNHREDLFYDILVESLHQLEMISNEFEVTIKSVQTLSETQKSNIIPIVERKFGLQVRSLKEELDASLIGGFIITANNKTIDASIKRQLQTVKEKLK</sequence>
<comment type="function">
    <text evidence="8">F(1)F(0) ATP synthase produces ATP from ADP in the presence of a proton or sodium gradient. F-type ATPases consist of two structural domains, F(1) containing the extramembraneous catalytic core and F(0) containing the membrane proton channel, linked together by a central stalk and a peripheral stalk. During catalysis, ATP synthesis in the catalytic domain of F(1) is coupled via a rotary mechanism of the central stalk subunits to proton translocation.</text>
</comment>
<evidence type="ECO:0000256" key="8">
    <source>
        <dbReference type="HAMAP-Rule" id="MF_01416"/>
    </source>
</evidence>
<dbReference type="InterPro" id="IPR026015">
    <property type="entry name" value="ATP_synth_OSCP/delta_N_sf"/>
</dbReference>
<evidence type="ECO:0000256" key="7">
    <source>
        <dbReference type="ARBA" id="ARBA00023310"/>
    </source>
</evidence>
<keyword evidence="4 8" id="KW-0375">Hydrogen ion transport</keyword>
<dbReference type="HAMAP" id="MF_01416">
    <property type="entry name" value="ATP_synth_delta_bact"/>
    <property type="match status" value="1"/>
</dbReference>
<dbReference type="GO" id="GO:0005886">
    <property type="term" value="C:plasma membrane"/>
    <property type="evidence" value="ECO:0007669"/>
    <property type="project" value="UniProtKB-SubCell"/>
</dbReference>
<dbReference type="PRINTS" id="PR00125">
    <property type="entry name" value="ATPASEDELTA"/>
</dbReference>
<dbReference type="PANTHER" id="PTHR11910">
    <property type="entry name" value="ATP SYNTHASE DELTA CHAIN"/>
    <property type="match status" value="1"/>
</dbReference>
<evidence type="ECO:0000313" key="10">
    <source>
        <dbReference type="Proteomes" id="UP000003287"/>
    </source>
</evidence>
<dbReference type="GO" id="GO:0046933">
    <property type="term" value="F:proton-transporting ATP synthase activity, rotational mechanism"/>
    <property type="evidence" value="ECO:0007669"/>
    <property type="project" value="UniProtKB-UniRule"/>
</dbReference>
<dbReference type="GO" id="GO:0045259">
    <property type="term" value="C:proton-transporting ATP synthase complex"/>
    <property type="evidence" value="ECO:0007669"/>
    <property type="project" value="UniProtKB-KW"/>
</dbReference>
<evidence type="ECO:0000256" key="2">
    <source>
        <dbReference type="ARBA" id="ARBA00022448"/>
    </source>
</evidence>
<keyword evidence="8" id="KW-0139">CF(1)</keyword>
<keyword evidence="2 8" id="KW-0813">Transport</keyword>
<dbReference type="SUPFAM" id="SSF47928">
    <property type="entry name" value="N-terminal domain of the delta subunit of the F1F0-ATP synthase"/>
    <property type="match status" value="1"/>
</dbReference>
<evidence type="ECO:0000313" key="9">
    <source>
        <dbReference type="EMBL" id="EGV10572.1"/>
    </source>
</evidence>
<name>F9P5A7_STRCV</name>
<dbReference type="InterPro" id="IPR000711">
    <property type="entry name" value="ATPase_OSCP/dsu"/>
</dbReference>
<comment type="subcellular location">
    <subcellularLocation>
        <location evidence="8">Cell membrane</location>
        <topology evidence="8">Peripheral membrane protein</topology>
    </subcellularLocation>
    <subcellularLocation>
        <location evidence="1">Membrane</location>
    </subcellularLocation>
</comment>
<dbReference type="AlphaFoldDB" id="F9P5A7"/>
<dbReference type="NCBIfam" id="TIGR01145">
    <property type="entry name" value="ATP_synt_delta"/>
    <property type="match status" value="1"/>
</dbReference>
<evidence type="ECO:0000256" key="4">
    <source>
        <dbReference type="ARBA" id="ARBA00022781"/>
    </source>
</evidence>
<keyword evidence="9" id="KW-0378">Hydrolase</keyword>
<keyword evidence="6 8" id="KW-0472">Membrane</keyword>
<reference evidence="9 10" key="1">
    <citation type="submission" date="2011-06" db="EMBL/GenBank/DDBJ databases">
        <authorList>
            <person name="Harkins D.M."/>
            <person name="Madupu R."/>
            <person name="Durkin A.S."/>
            <person name="Torralba M."/>
            <person name="Methe B."/>
            <person name="Sutton G.G."/>
            <person name="Nelson K.E."/>
        </authorList>
    </citation>
    <scope>NUCLEOTIDE SEQUENCE [LARGE SCALE GENOMIC DNA]</scope>
    <source>
        <strain evidence="9 10">SK1060</strain>
    </source>
</reference>
<keyword evidence="7 8" id="KW-0066">ATP synthesis</keyword>
<gene>
    <name evidence="8 9" type="primary">atpH</name>
    <name evidence="9" type="ORF">HMPREF1042_0659</name>
</gene>
<dbReference type="Pfam" id="PF00213">
    <property type="entry name" value="OSCP"/>
    <property type="match status" value="1"/>
</dbReference>
<dbReference type="GO" id="GO:0016787">
    <property type="term" value="F:hydrolase activity"/>
    <property type="evidence" value="ECO:0007669"/>
    <property type="project" value="UniProtKB-KW"/>
</dbReference>
<dbReference type="Gene3D" id="1.10.520.20">
    <property type="entry name" value="N-terminal domain of the delta subunit of the F1F0-ATP synthase"/>
    <property type="match status" value="1"/>
</dbReference>
<evidence type="ECO:0000256" key="5">
    <source>
        <dbReference type="ARBA" id="ARBA00023065"/>
    </source>
</evidence>
<evidence type="ECO:0000256" key="3">
    <source>
        <dbReference type="ARBA" id="ARBA00022475"/>
    </source>
</evidence>
<dbReference type="Proteomes" id="UP000003287">
    <property type="component" value="Unassembled WGS sequence"/>
</dbReference>
<accession>F9P5A7</accession>
<keyword evidence="3 8" id="KW-1003">Cell membrane</keyword>
<evidence type="ECO:0000256" key="1">
    <source>
        <dbReference type="ARBA" id="ARBA00004370"/>
    </source>
</evidence>
<dbReference type="eggNOG" id="COG0712">
    <property type="taxonomic scope" value="Bacteria"/>
</dbReference>